<sequence length="92" mass="10422">MSAFKVVVLFAVLVAAVSAQEGYGHHEDYHAHPQYKFEYGVHDSHTHDIKQQSEQRDGHHTDSEYQVLEADGKNTRHVKITVDSQPIHGHHG</sequence>
<evidence type="ECO:0000256" key="1">
    <source>
        <dbReference type="ARBA" id="ARBA00022460"/>
    </source>
</evidence>
<dbReference type="GO" id="GO:0031012">
    <property type="term" value="C:extracellular matrix"/>
    <property type="evidence" value="ECO:0007669"/>
    <property type="project" value="TreeGrafter"/>
</dbReference>
<keyword evidence="1" id="KW-0193">Cuticle</keyword>
<dbReference type="InterPro" id="IPR051217">
    <property type="entry name" value="Insect_Cuticle_Struc_Prot"/>
</dbReference>
<keyword evidence="5" id="KW-1185">Reference proteome</keyword>
<protein>
    <submittedName>
        <fullName evidence="4">Uncharacterized protein</fullName>
    </submittedName>
</protein>
<dbReference type="PANTHER" id="PTHR12236">
    <property type="entry name" value="STRUCTURAL CONTITUENT OF CUTICLE"/>
    <property type="match status" value="1"/>
</dbReference>
<organism evidence="4 5">
    <name type="scientific">Cloeon dipterum</name>
    <dbReference type="NCBI Taxonomy" id="197152"/>
    <lineage>
        <taxon>Eukaryota</taxon>
        <taxon>Metazoa</taxon>
        <taxon>Ecdysozoa</taxon>
        <taxon>Arthropoda</taxon>
        <taxon>Hexapoda</taxon>
        <taxon>Insecta</taxon>
        <taxon>Pterygota</taxon>
        <taxon>Palaeoptera</taxon>
        <taxon>Ephemeroptera</taxon>
        <taxon>Pisciforma</taxon>
        <taxon>Baetidae</taxon>
        <taxon>Cloeon</taxon>
    </lineage>
</organism>
<dbReference type="AlphaFoldDB" id="A0A8S1C5F3"/>
<dbReference type="OrthoDB" id="6382835at2759"/>
<dbReference type="Proteomes" id="UP000494165">
    <property type="component" value="Unassembled WGS sequence"/>
</dbReference>
<proteinExistence type="predicted"/>
<comment type="caution">
    <text evidence="4">The sequence shown here is derived from an EMBL/GenBank/DDBJ whole genome shotgun (WGS) entry which is preliminary data.</text>
</comment>
<gene>
    <name evidence="4" type="ORF">CLODIP_2_CD14446</name>
</gene>
<evidence type="ECO:0000256" key="3">
    <source>
        <dbReference type="SAM" id="SignalP"/>
    </source>
</evidence>
<reference evidence="4 5" key="1">
    <citation type="submission" date="2020-04" db="EMBL/GenBank/DDBJ databases">
        <authorList>
            <person name="Alioto T."/>
            <person name="Alioto T."/>
            <person name="Gomez Garrido J."/>
        </authorList>
    </citation>
    <scope>NUCLEOTIDE SEQUENCE [LARGE SCALE GENOMIC DNA]</scope>
</reference>
<name>A0A8S1C5F3_9INSE</name>
<evidence type="ECO:0000313" key="5">
    <source>
        <dbReference type="Proteomes" id="UP000494165"/>
    </source>
</evidence>
<feature type="chain" id="PRO_5035926026" evidence="3">
    <location>
        <begin position="20"/>
        <end position="92"/>
    </location>
</feature>
<feature type="region of interest" description="Disordered" evidence="2">
    <location>
        <begin position="40"/>
        <end position="62"/>
    </location>
</feature>
<feature type="signal peptide" evidence="3">
    <location>
        <begin position="1"/>
        <end position="19"/>
    </location>
</feature>
<dbReference type="PANTHER" id="PTHR12236:SF96">
    <property type="entry name" value="PUPAL CUTICLE PROTEIN EDG-84A-LIKE PROTEIN"/>
    <property type="match status" value="1"/>
</dbReference>
<evidence type="ECO:0000256" key="2">
    <source>
        <dbReference type="SAM" id="MobiDB-lite"/>
    </source>
</evidence>
<dbReference type="GO" id="GO:0042302">
    <property type="term" value="F:structural constituent of cuticle"/>
    <property type="evidence" value="ECO:0007669"/>
    <property type="project" value="UniProtKB-KW"/>
</dbReference>
<dbReference type="EMBL" id="CADEPI010000015">
    <property type="protein sequence ID" value="CAB3364332.1"/>
    <property type="molecule type" value="Genomic_DNA"/>
</dbReference>
<dbReference type="GO" id="GO:0005615">
    <property type="term" value="C:extracellular space"/>
    <property type="evidence" value="ECO:0007669"/>
    <property type="project" value="TreeGrafter"/>
</dbReference>
<keyword evidence="3" id="KW-0732">Signal</keyword>
<accession>A0A8S1C5F3</accession>
<evidence type="ECO:0000313" key="4">
    <source>
        <dbReference type="EMBL" id="CAB3364332.1"/>
    </source>
</evidence>